<comment type="subcellular location">
    <subcellularLocation>
        <location evidence="1">Secreted</location>
    </subcellularLocation>
</comment>
<keyword evidence="5 8" id="KW-0732">Signal</keyword>
<reference evidence="9 10" key="4">
    <citation type="journal article" date="2011" name="BMC Genomics">
        <title>RNA-Seq improves annotation of protein-coding genes in the cucumber genome.</title>
        <authorList>
            <person name="Li Z."/>
            <person name="Zhang Z."/>
            <person name="Yan P."/>
            <person name="Huang S."/>
            <person name="Fei Z."/>
            <person name="Lin K."/>
        </authorList>
    </citation>
    <scope>NUCLEOTIDE SEQUENCE [LARGE SCALE GENOMIC DNA]</scope>
    <source>
        <strain evidence="10">cv. 9930</strain>
    </source>
</reference>
<dbReference type="Pfam" id="PF05498">
    <property type="entry name" value="RALF"/>
    <property type="match status" value="1"/>
</dbReference>
<evidence type="ECO:0000256" key="2">
    <source>
        <dbReference type="ARBA" id="ARBA00009178"/>
    </source>
</evidence>
<dbReference type="InterPro" id="IPR008801">
    <property type="entry name" value="RALF"/>
</dbReference>
<evidence type="ECO:0000256" key="1">
    <source>
        <dbReference type="ARBA" id="ARBA00004613"/>
    </source>
</evidence>
<comment type="similarity">
    <text evidence="2">Belongs to the plant rapid alkalinization factor (RALF) family.</text>
</comment>
<protein>
    <recommendedName>
        <fullName evidence="11">RALFL33</fullName>
    </recommendedName>
</protein>
<dbReference type="PANTHER" id="PTHR33136">
    <property type="entry name" value="RAPID ALKALINIZATION FACTOR-LIKE"/>
    <property type="match status" value="1"/>
</dbReference>
<keyword evidence="6" id="KW-1015">Disulfide bond</keyword>
<feature type="chain" id="PRO_5001965781" description="RALFL33" evidence="8">
    <location>
        <begin position="26"/>
        <end position="102"/>
    </location>
</feature>
<dbReference type="GO" id="GO:0005576">
    <property type="term" value="C:extracellular region"/>
    <property type="evidence" value="ECO:0007669"/>
    <property type="project" value="UniProtKB-SubCell"/>
</dbReference>
<dbReference type="eggNOG" id="ENOG502S5DT">
    <property type="taxonomic scope" value="Eukaryota"/>
</dbReference>
<dbReference type="PANTHER" id="PTHR33136:SF4">
    <property type="entry name" value="PROTEIN RALF-LIKE 32"/>
    <property type="match status" value="1"/>
</dbReference>
<evidence type="ECO:0000256" key="3">
    <source>
        <dbReference type="ARBA" id="ARBA00022525"/>
    </source>
</evidence>
<evidence type="ECO:0000256" key="7">
    <source>
        <dbReference type="SAM" id="MobiDB-lite"/>
    </source>
</evidence>
<sequence>MSLQTCFLLLLFLSFLLQDLCLVRGSSMHSCNGSIAECANEEEMLMESEITRRFLAQQKKNYISYPTLKKDRPACDGASGQPYTKSGSCVPSQANPYNPGID</sequence>
<organism evidence="9 10">
    <name type="scientific">Cucumis sativus</name>
    <name type="common">Cucumber</name>
    <dbReference type="NCBI Taxonomy" id="3659"/>
    <lineage>
        <taxon>Eukaryota</taxon>
        <taxon>Viridiplantae</taxon>
        <taxon>Streptophyta</taxon>
        <taxon>Embryophyta</taxon>
        <taxon>Tracheophyta</taxon>
        <taxon>Spermatophyta</taxon>
        <taxon>Magnoliopsida</taxon>
        <taxon>eudicotyledons</taxon>
        <taxon>Gunneridae</taxon>
        <taxon>Pentapetalae</taxon>
        <taxon>rosids</taxon>
        <taxon>fabids</taxon>
        <taxon>Cucurbitales</taxon>
        <taxon>Cucurbitaceae</taxon>
        <taxon>Benincaseae</taxon>
        <taxon>Cucumis</taxon>
    </lineage>
</organism>
<gene>
    <name evidence="9" type="ORF">Csa_3G171850</name>
</gene>
<evidence type="ECO:0000256" key="4">
    <source>
        <dbReference type="ARBA" id="ARBA00022702"/>
    </source>
</evidence>
<dbReference type="Proteomes" id="UP000029981">
    <property type="component" value="Chromosome 3"/>
</dbReference>
<keyword evidence="4" id="KW-0372">Hormone</keyword>
<dbReference type="Gramene" id="KGN57228">
    <property type="protein sequence ID" value="KGN57228"/>
    <property type="gene ID" value="Csa_3G171850"/>
</dbReference>
<reference evidence="9 10" key="1">
    <citation type="journal article" date="2009" name="Nat. Genet.">
        <title>The genome of the cucumber, Cucumis sativus L.</title>
        <authorList>
            <person name="Huang S."/>
            <person name="Li R."/>
            <person name="Zhang Z."/>
            <person name="Li L."/>
            <person name="Gu X."/>
            <person name="Fan W."/>
            <person name="Lucas W.J."/>
            <person name="Wang X."/>
            <person name="Xie B."/>
            <person name="Ni P."/>
            <person name="Ren Y."/>
            <person name="Zhu H."/>
            <person name="Li J."/>
            <person name="Lin K."/>
            <person name="Jin W."/>
            <person name="Fei Z."/>
            <person name="Li G."/>
            <person name="Staub J."/>
            <person name="Kilian A."/>
            <person name="van der Vossen E.A."/>
            <person name="Wu Y."/>
            <person name="Guo J."/>
            <person name="He J."/>
            <person name="Jia Z."/>
            <person name="Ren Y."/>
            <person name="Tian G."/>
            <person name="Lu Y."/>
            <person name="Ruan J."/>
            <person name="Qian W."/>
            <person name="Wang M."/>
            <person name="Huang Q."/>
            <person name="Li B."/>
            <person name="Xuan Z."/>
            <person name="Cao J."/>
            <person name="Asan"/>
            <person name="Wu Z."/>
            <person name="Zhang J."/>
            <person name="Cai Q."/>
            <person name="Bai Y."/>
            <person name="Zhao B."/>
            <person name="Han Y."/>
            <person name="Li Y."/>
            <person name="Li X."/>
            <person name="Wang S."/>
            <person name="Shi Q."/>
            <person name="Liu S."/>
            <person name="Cho W.K."/>
            <person name="Kim J.Y."/>
            <person name="Xu Y."/>
            <person name="Heller-Uszynska K."/>
            <person name="Miao H."/>
            <person name="Cheng Z."/>
            <person name="Zhang S."/>
            <person name="Wu J."/>
            <person name="Yang Y."/>
            <person name="Kang H."/>
            <person name="Li M."/>
            <person name="Liang H."/>
            <person name="Ren X."/>
            <person name="Shi Z."/>
            <person name="Wen M."/>
            <person name="Jian M."/>
            <person name="Yang H."/>
            <person name="Zhang G."/>
            <person name="Yang Z."/>
            <person name="Chen R."/>
            <person name="Liu S."/>
            <person name="Li J."/>
            <person name="Ma L."/>
            <person name="Liu H."/>
            <person name="Zhou Y."/>
            <person name="Zhao J."/>
            <person name="Fang X."/>
            <person name="Li G."/>
            <person name="Fang L."/>
            <person name="Li Y."/>
            <person name="Liu D."/>
            <person name="Zheng H."/>
            <person name="Zhang Y."/>
            <person name="Qin N."/>
            <person name="Li Z."/>
            <person name="Yang G."/>
            <person name="Yang S."/>
            <person name="Bolund L."/>
            <person name="Kristiansen K."/>
            <person name="Zheng H."/>
            <person name="Li S."/>
            <person name="Zhang X."/>
            <person name="Yang H."/>
            <person name="Wang J."/>
            <person name="Sun R."/>
            <person name="Zhang B."/>
            <person name="Jiang S."/>
            <person name="Wang J."/>
            <person name="Du Y."/>
            <person name="Li S."/>
        </authorList>
    </citation>
    <scope>NUCLEOTIDE SEQUENCE [LARGE SCALE GENOMIC DNA]</scope>
    <source>
        <strain evidence="10">cv. 9930</strain>
    </source>
</reference>
<dbReference type="GO" id="GO:0005179">
    <property type="term" value="F:hormone activity"/>
    <property type="evidence" value="ECO:0007669"/>
    <property type="project" value="UniProtKB-KW"/>
</dbReference>
<proteinExistence type="inferred from homology"/>
<reference evidence="9 10" key="3">
    <citation type="journal article" date="2010" name="BMC Genomics">
        <title>Transcriptome sequencing and comparative analysis of cucumber flowers with different sex types.</title>
        <authorList>
            <person name="Guo S."/>
            <person name="Zheng Y."/>
            <person name="Joung J.G."/>
            <person name="Liu S."/>
            <person name="Zhang Z."/>
            <person name="Crasta O.R."/>
            <person name="Sobral B.W."/>
            <person name="Xu Y."/>
            <person name="Huang S."/>
            <person name="Fei Z."/>
        </authorList>
    </citation>
    <scope>NUCLEOTIDE SEQUENCE [LARGE SCALE GENOMIC DNA]</scope>
    <source>
        <strain evidence="10">cv. 9930</strain>
    </source>
</reference>
<keyword evidence="10" id="KW-1185">Reference proteome</keyword>
<evidence type="ECO:0000256" key="6">
    <source>
        <dbReference type="ARBA" id="ARBA00023157"/>
    </source>
</evidence>
<name>A0A0A0L624_CUCSA</name>
<dbReference type="AlphaFoldDB" id="A0A0A0L624"/>
<reference evidence="9 10" key="2">
    <citation type="journal article" date="2009" name="PLoS ONE">
        <title>An integrated genetic and cytogenetic map of the cucumber genome.</title>
        <authorList>
            <person name="Ren Y."/>
            <person name="Zhang Z."/>
            <person name="Liu J."/>
            <person name="Staub J.E."/>
            <person name="Han Y."/>
            <person name="Cheng Z."/>
            <person name="Li X."/>
            <person name="Lu J."/>
            <person name="Miao H."/>
            <person name="Kang H."/>
            <person name="Xie B."/>
            <person name="Gu X."/>
            <person name="Wang X."/>
            <person name="Du Y."/>
            <person name="Jin W."/>
            <person name="Huang S."/>
        </authorList>
    </citation>
    <scope>NUCLEOTIDE SEQUENCE [LARGE SCALE GENOMIC DNA]</scope>
    <source>
        <strain evidence="10">cv. 9930</strain>
    </source>
</reference>
<dbReference type="GO" id="GO:0019722">
    <property type="term" value="P:calcium-mediated signaling"/>
    <property type="evidence" value="ECO:0000318"/>
    <property type="project" value="GO_Central"/>
</dbReference>
<accession>A0A0A0L624</accession>
<evidence type="ECO:0000313" key="9">
    <source>
        <dbReference type="EMBL" id="KGN57228.1"/>
    </source>
</evidence>
<feature type="compositionally biased region" description="Polar residues" evidence="7">
    <location>
        <begin position="81"/>
        <end position="96"/>
    </location>
</feature>
<dbReference type="OMA" id="ISECYRD"/>
<feature type="signal peptide" evidence="8">
    <location>
        <begin position="1"/>
        <end position="25"/>
    </location>
</feature>
<evidence type="ECO:0008006" key="11">
    <source>
        <dbReference type="Google" id="ProtNLM"/>
    </source>
</evidence>
<keyword evidence="3" id="KW-0964">Secreted</keyword>
<evidence type="ECO:0000256" key="8">
    <source>
        <dbReference type="SAM" id="SignalP"/>
    </source>
</evidence>
<feature type="region of interest" description="Disordered" evidence="7">
    <location>
        <begin position="70"/>
        <end position="102"/>
    </location>
</feature>
<evidence type="ECO:0000313" key="10">
    <source>
        <dbReference type="Proteomes" id="UP000029981"/>
    </source>
</evidence>
<dbReference type="EMBL" id="CM002924">
    <property type="protein sequence ID" value="KGN57228.1"/>
    <property type="molecule type" value="Genomic_DNA"/>
</dbReference>
<dbReference type="GO" id="GO:0040008">
    <property type="term" value="P:regulation of growth"/>
    <property type="evidence" value="ECO:0007669"/>
    <property type="project" value="UniProtKB-ARBA"/>
</dbReference>
<evidence type="ECO:0000256" key="5">
    <source>
        <dbReference type="ARBA" id="ARBA00022729"/>
    </source>
</evidence>